<dbReference type="InterPro" id="IPR032816">
    <property type="entry name" value="VTT_dom"/>
</dbReference>
<feature type="transmembrane region" description="Helical" evidence="1">
    <location>
        <begin position="171"/>
        <end position="189"/>
    </location>
</feature>
<reference evidence="3 4" key="1">
    <citation type="submission" date="2012-11" db="EMBL/GenBank/DDBJ databases">
        <title>Whole genome sequence of Acidocella aminolytica 101 = DSM 11237.</title>
        <authorList>
            <person name="Azuma Y."/>
            <person name="Higashiura N."/>
            <person name="Hirakawa H."/>
            <person name="Matsushita K."/>
        </authorList>
    </citation>
    <scope>NUCLEOTIDE SEQUENCE [LARGE SCALE GENOMIC DNA]</scope>
    <source>
        <strain evidence="4">101 / DSM 11237</strain>
    </source>
</reference>
<dbReference type="EMBL" id="BANC01000087">
    <property type="protein sequence ID" value="GAN81307.1"/>
    <property type="molecule type" value="Genomic_DNA"/>
</dbReference>
<dbReference type="Proteomes" id="UP000032668">
    <property type="component" value="Unassembled WGS sequence"/>
</dbReference>
<dbReference type="InterPro" id="IPR051311">
    <property type="entry name" value="DedA_domain"/>
</dbReference>
<evidence type="ECO:0000259" key="2">
    <source>
        <dbReference type="Pfam" id="PF09335"/>
    </source>
</evidence>
<feature type="transmembrane region" description="Helical" evidence="1">
    <location>
        <begin position="53"/>
        <end position="78"/>
    </location>
</feature>
<evidence type="ECO:0000256" key="1">
    <source>
        <dbReference type="SAM" id="Phobius"/>
    </source>
</evidence>
<keyword evidence="1" id="KW-1133">Transmembrane helix</keyword>
<feature type="transmembrane region" description="Helical" evidence="1">
    <location>
        <begin position="20"/>
        <end position="41"/>
    </location>
</feature>
<comment type="caution">
    <text evidence="3">The sequence shown here is derived from an EMBL/GenBank/DDBJ whole genome shotgun (WGS) entry which is preliminary data.</text>
</comment>
<name>A0A0D6PI26_9PROT</name>
<dbReference type="Pfam" id="PF09335">
    <property type="entry name" value="VTT_dom"/>
    <property type="match status" value="1"/>
</dbReference>
<keyword evidence="1" id="KW-0812">Transmembrane</keyword>
<feature type="domain" description="VTT" evidence="2">
    <location>
        <begin position="36"/>
        <end position="155"/>
    </location>
</feature>
<dbReference type="PANTHER" id="PTHR42709:SF11">
    <property type="entry name" value="DEDA FAMILY PROTEIN"/>
    <property type="match status" value="1"/>
</dbReference>
<dbReference type="OrthoDB" id="9810270at2"/>
<keyword evidence="1" id="KW-0472">Membrane</keyword>
<accession>A0A0D6PI26</accession>
<sequence>MLRSLYDRVLALSARPSAPLWLFLVAMAEASFFPLPPDVLLIPMALAAPQRALLFALIATVGSVLGGAIGYAIGYALFVKLAQPIIHLYHYEASFTAFQHKFAEYGAAIILIKGLTPIPYKIVTIAAGAAKFNFFLFMVLSFVTRGARFLLEAVLLRLFGEPARDFIERRLGLLTGLFAVLLVAGFVILKFS</sequence>
<protein>
    <submittedName>
        <fullName evidence="3">Alkaline phosphatase DedA</fullName>
    </submittedName>
</protein>
<organism evidence="3 4">
    <name type="scientific">Acidocella aminolytica 101 = DSM 11237</name>
    <dbReference type="NCBI Taxonomy" id="1120923"/>
    <lineage>
        <taxon>Bacteria</taxon>
        <taxon>Pseudomonadati</taxon>
        <taxon>Pseudomonadota</taxon>
        <taxon>Alphaproteobacteria</taxon>
        <taxon>Acetobacterales</taxon>
        <taxon>Acidocellaceae</taxon>
        <taxon>Acidocella</taxon>
    </lineage>
</organism>
<proteinExistence type="predicted"/>
<evidence type="ECO:0000313" key="3">
    <source>
        <dbReference type="EMBL" id="GAN81307.1"/>
    </source>
</evidence>
<dbReference type="PANTHER" id="PTHR42709">
    <property type="entry name" value="ALKALINE PHOSPHATASE LIKE PROTEIN"/>
    <property type="match status" value="1"/>
</dbReference>
<keyword evidence="4" id="KW-1185">Reference proteome</keyword>
<gene>
    <name evidence="3" type="ORF">Aam_089_100</name>
</gene>
<feature type="transmembrane region" description="Helical" evidence="1">
    <location>
        <begin position="134"/>
        <end position="159"/>
    </location>
</feature>
<evidence type="ECO:0000313" key="4">
    <source>
        <dbReference type="Proteomes" id="UP000032668"/>
    </source>
</evidence>
<dbReference type="STRING" id="1120923.SAMN02746095_01312"/>
<dbReference type="RefSeq" id="WP_048879683.1">
    <property type="nucleotide sequence ID" value="NZ_BANC01000087.1"/>
</dbReference>
<dbReference type="AlphaFoldDB" id="A0A0D6PI26"/>
<dbReference type="GO" id="GO:0005886">
    <property type="term" value="C:plasma membrane"/>
    <property type="evidence" value="ECO:0007669"/>
    <property type="project" value="TreeGrafter"/>
</dbReference>